<evidence type="ECO:0000256" key="1">
    <source>
        <dbReference type="ARBA" id="ARBA00009369"/>
    </source>
</evidence>
<organism evidence="7">
    <name type="scientific">hydrothermal vent metagenome</name>
    <dbReference type="NCBI Taxonomy" id="652676"/>
    <lineage>
        <taxon>unclassified sequences</taxon>
        <taxon>metagenomes</taxon>
        <taxon>ecological metagenomes</taxon>
    </lineage>
</organism>
<name>A0A3B1BDA3_9ZZZZ</name>
<keyword evidence="3" id="KW-0133">Cell shape</keyword>
<dbReference type="EMBL" id="UOGD01000044">
    <property type="protein sequence ID" value="VAX16089.1"/>
    <property type="molecule type" value="Genomic_DNA"/>
</dbReference>
<dbReference type="GO" id="GO:0005886">
    <property type="term" value="C:plasma membrane"/>
    <property type="evidence" value="ECO:0007669"/>
    <property type="project" value="TreeGrafter"/>
</dbReference>
<keyword evidence="5" id="KW-0812">Transmembrane</keyword>
<evidence type="ECO:0000259" key="6">
    <source>
        <dbReference type="Pfam" id="PF04085"/>
    </source>
</evidence>
<dbReference type="PANTHER" id="PTHR34138">
    <property type="entry name" value="CELL SHAPE-DETERMINING PROTEIN MREC"/>
    <property type="match status" value="1"/>
</dbReference>
<comment type="similarity">
    <text evidence="1">Belongs to the MreC family.</text>
</comment>
<keyword evidence="5" id="KW-0472">Membrane</keyword>
<protein>
    <recommendedName>
        <fullName evidence="2">Cell shape-determining protein MreC</fullName>
    </recommendedName>
    <alternativeName>
        <fullName evidence="4">Cell shape protein MreC</fullName>
    </alternativeName>
</protein>
<keyword evidence="5" id="KW-1133">Transmembrane helix</keyword>
<evidence type="ECO:0000313" key="7">
    <source>
        <dbReference type="EMBL" id="VAX16089.1"/>
    </source>
</evidence>
<dbReference type="GO" id="GO:0008360">
    <property type="term" value="P:regulation of cell shape"/>
    <property type="evidence" value="ECO:0007669"/>
    <property type="project" value="UniProtKB-KW"/>
</dbReference>
<evidence type="ECO:0000256" key="2">
    <source>
        <dbReference type="ARBA" id="ARBA00013855"/>
    </source>
</evidence>
<feature type="domain" description="Rod shape-determining protein MreC beta-barrel core" evidence="6">
    <location>
        <begin position="114"/>
        <end position="259"/>
    </location>
</feature>
<evidence type="ECO:0000256" key="4">
    <source>
        <dbReference type="ARBA" id="ARBA00032089"/>
    </source>
</evidence>
<dbReference type="AlphaFoldDB" id="A0A3B1BDA3"/>
<dbReference type="PIRSF" id="PIRSF038471">
    <property type="entry name" value="MreC"/>
    <property type="match status" value="1"/>
</dbReference>
<sequence length="276" mass="30950">MELFLRKLFNKLKEYIVLAVLLLISLILLPQNKNTEVKKIKSYAFATFAILTNVSSSIGDIFKSSDELEEQRKINAELMLKLNRVREYALENKELKKLLGYKEEVKSRLIPTTVVAKNFSNIQGNYIINAGISDSVYKSMPVITNDGLVGIVTDTEENFSLVRTLHNTSFRISGTIQRSNINGIIFWDGQNLVMHNIPTTADIDKGDRVVTSVLSSILPPSIPVGLVVKKESNISGILSNVIIRPFVDVLTVKNIFVLQEVKSKQIDSLELNLLKD</sequence>
<proteinExistence type="inferred from homology"/>
<dbReference type="NCBIfam" id="TIGR00219">
    <property type="entry name" value="mreC"/>
    <property type="match status" value="1"/>
</dbReference>
<feature type="transmembrane region" description="Helical" evidence="5">
    <location>
        <begin position="12"/>
        <end position="30"/>
    </location>
</feature>
<dbReference type="Gene3D" id="2.40.10.340">
    <property type="entry name" value="Rod shape-determining protein MreC, domain 1"/>
    <property type="match status" value="1"/>
</dbReference>
<dbReference type="Gene3D" id="2.40.10.350">
    <property type="entry name" value="Rod shape-determining protein MreC, domain 2"/>
    <property type="match status" value="1"/>
</dbReference>
<reference evidence="7" key="1">
    <citation type="submission" date="2018-06" db="EMBL/GenBank/DDBJ databases">
        <authorList>
            <person name="Zhirakovskaya E."/>
        </authorList>
    </citation>
    <scope>NUCLEOTIDE SEQUENCE</scope>
</reference>
<dbReference type="InterPro" id="IPR055342">
    <property type="entry name" value="MreC_beta-barrel_core"/>
</dbReference>
<accession>A0A3B1BDA3</accession>
<dbReference type="PANTHER" id="PTHR34138:SF1">
    <property type="entry name" value="CELL SHAPE-DETERMINING PROTEIN MREC"/>
    <property type="match status" value="1"/>
</dbReference>
<dbReference type="InterPro" id="IPR042177">
    <property type="entry name" value="Cell/Rod_1"/>
</dbReference>
<gene>
    <name evidence="7" type="ORF">MNBD_IGNAVI01-200</name>
</gene>
<dbReference type="Pfam" id="PF04085">
    <property type="entry name" value="MreC"/>
    <property type="match status" value="1"/>
</dbReference>
<dbReference type="InterPro" id="IPR007221">
    <property type="entry name" value="MreC"/>
</dbReference>
<evidence type="ECO:0000256" key="3">
    <source>
        <dbReference type="ARBA" id="ARBA00022960"/>
    </source>
</evidence>
<dbReference type="InterPro" id="IPR042175">
    <property type="entry name" value="Cell/Rod_MreC_2"/>
</dbReference>
<evidence type="ECO:0000256" key="5">
    <source>
        <dbReference type="SAM" id="Phobius"/>
    </source>
</evidence>